<organism evidence="3 4">
    <name type="scientific">Helianthus annuus</name>
    <name type="common">Common sunflower</name>
    <dbReference type="NCBI Taxonomy" id="4232"/>
    <lineage>
        <taxon>Eukaryota</taxon>
        <taxon>Viridiplantae</taxon>
        <taxon>Streptophyta</taxon>
        <taxon>Embryophyta</taxon>
        <taxon>Tracheophyta</taxon>
        <taxon>Spermatophyta</taxon>
        <taxon>Magnoliopsida</taxon>
        <taxon>eudicotyledons</taxon>
        <taxon>Gunneridae</taxon>
        <taxon>Pentapetalae</taxon>
        <taxon>asterids</taxon>
        <taxon>campanulids</taxon>
        <taxon>Asterales</taxon>
        <taxon>Asteraceae</taxon>
        <taxon>Asteroideae</taxon>
        <taxon>Heliantheae alliance</taxon>
        <taxon>Heliantheae</taxon>
        <taxon>Helianthus</taxon>
    </lineage>
</organism>
<dbReference type="Pfam" id="PF08268">
    <property type="entry name" value="FBA_3"/>
    <property type="match status" value="1"/>
</dbReference>
<dbReference type="PANTHER" id="PTHR31672:SF13">
    <property type="entry name" value="F-BOX PROTEIN CPR30-LIKE"/>
    <property type="match status" value="1"/>
</dbReference>
<dbReference type="Pfam" id="PF00646">
    <property type="entry name" value="F-box"/>
    <property type="match status" value="1"/>
</dbReference>
<protein>
    <submittedName>
        <fullName evidence="2 3">F-box domain-containing protein</fullName>
    </submittedName>
</protein>
<dbReference type="InterPro" id="IPR050796">
    <property type="entry name" value="SCF_F-box_component"/>
</dbReference>
<sequence>MAEFPSEIMYDILSRMPVKSLARFRCVSKLWCSYINDPYLETMHAKRAAVNDPTLIMLHNSEYPNSLCTLSFLEYKEETDTCTLQVRKKPPVMDFSCMSPNYKKRILGSCNGLLYSSQFSLEYNTSTLVVIHPLRREFYELPPIKIPLHLQHETKPWLSVKNHSSGLGYDDSTNTFKMLCIVQVKPVNDKLVDLWTMVHVLGTDSWRKIPQVPSYHVVGRGVFANGCLHWLVSNEYDDYCDRHLRRPVISFDMEKEEFGLINPPRERLKSFSVSEHLVDLNGEVGYVCTMFEYDRMEVWVLKETGWVIHCKLEENPPIQYDDFLKIKVLGFWNENGDILMQAVYSKQMFVYNLKSDKFYEVKFDGPEKGVERDIRLYQSSLFSTRYSIIKK</sequence>
<evidence type="ECO:0000313" key="2">
    <source>
        <dbReference type="EMBL" id="KAF5775146.1"/>
    </source>
</evidence>
<reference evidence="2" key="3">
    <citation type="submission" date="2020-06" db="EMBL/GenBank/DDBJ databases">
        <title>Helianthus annuus Genome sequencing and assembly Release 2.</title>
        <authorList>
            <person name="Gouzy J."/>
            <person name="Langlade N."/>
            <person name="Munos S."/>
        </authorList>
    </citation>
    <scope>NUCLEOTIDE SEQUENCE</scope>
    <source>
        <tissue evidence="2">Leaves</tissue>
    </source>
</reference>
<dbReference type="CDD" id="cd22157">
    <property type="entry name" value="F-box_AtFBW1-like"/>
    <property type="match status" value="1"/>
</dbReference>
<evidence type="ECO:0000259" key="1">
    <source>
        <dbReference type="PROSITE" id="PS50181"/>
    </source>
</evidence>
<dbReference type="InterPro" id="IPR036047">
    <property type="entry name" value="F-box-like_dom_sf"/>
</dbReference>
<dbReference type="AlphaFoldDB" id="A0A251SXM7"/>
<dbReference type="InterPro" id="IPR017451">
    <property type="entry name" value="F-box-assoc_interact_dom"/>
</dbReference>
<evidence type="ECO:0000313" key="3">
    <source>
        <dbReference type="EMBL" id="OTG03026.1"/>
    </source>
</evidence>
<dbReference type="OrthoDB" id="5319261at2759"/>
<name>A0A251SXM7_HELAN</name>
<dbReference type="NCBIfam" id="TIGR01640">
    <property type="entry name" value="F_box_assoc_1"/>
    <property type="match status" value="1"/>
</dbReference>
<dbReference type="SMART" id="SM00256">
    <property type="entry name" value="FBOX"/>
    <property type="match status" value="1"/>
</dbReference>
<dbReference type="SUPFAM" id="SSF81383">
    <property type="entry name" value="F-box domain"/>
    <property type="match status" value="1"/>
</dbReference>
<dbReference type="EMBL" id="CM007902">
    <property type="protein sequence ID" value="OTG03026.1"/>
    <property type="molecule type" value="Genomic_DNA"/>
</dbReference>
<dbReference type="EMBL" id="MNCJ02000328">
    <property type="protein sequence ID" value="KAF5775146.1"/>
    <property type="molecule type" value="Genomic_DNA"/>
</dbReference>
<dbReference type="InterPro" id="IPR013187">
    <property type="entry name" value="F-box-assoc_dom_typ3"/>
</dbReference>
<reference evidence="2 4" key="1">
    <citation type="journal article" date="2017" name="Nature">
        <title>The sunflower genome provides insights into oil metabolism, flowering and Asterid evolution.</title>
        <authorList>
            <person name="Badouin H."/>
            <person name="Gouzy J."/>
            <person name="Grassa C.J."/>
            <person name="Murat F."/>
            <person name="Staton S.E."/>
            <person name="Cottret L."/>
            <person name="Lelandais-Briere C."/>
            <person name="Owens G.L."/>
            <person name="Carrere S."/>
            <person name="Mayjonade B."/>
            <person name="Legrand L."/>
            <person name="Gill N."/>
            <person name="Kane N.C."/>
            <person name="Bowers J.E."/>
            <person name="Hubner S."/>
            <person name="Bellec A."/>
            <person name="Berard A."/>
            <person name="Berges H."/>
            <person name="Blanchet N."/>
            <person name="Boniface M.C."/>
            <person name="Brunel D."/>
            <person name="Catrice O."/>
            <person name="Chaidir N."/>
            <person name="Claudel C."/>
            <person name="Donnadieu C."/>
            <person name="Faraut T."/>
            <person name="Fievet G."/>
            <person name="Helmstetter N."/>
            <person name="King M."/>
            <person name="Knapp S.J."/>
            <person name="Lai Z."/>
            <person name="Le Paslier M.C."/>
            <person name="Lippi Y."/>
            <person name="Lorenzon L."/>
            <person name="Mandel J.R."/>
            <person name="Marage G."/>
            <person name="Marchand G."/>
            <person name="Marquand E."/>
            <person name="Bret-Mestries E."/>
            <person name="Morien E."/>
            <person name="Nambeesan S."/>
            <person name="Nguyen T."/>
            <person name="Pegot-Espagnet P."/>
            <person name="Pouilly N."/>
            <person name="Raftis F."/>
            <person name="Sallet E."/>
            <person name="Schiex T."/>
            <person name="Thomas J."/>
            <person name="Vandecasteele C."/>
            <person name="Vares D."/>
            <person name="Vear F."/>
            <person name="Vautrin S."/>
            <person name="Crespi M."/>
            <person name="Mangin B."/>
            <person name="Burke J.M."/>
            <person name="Salse J."/>
            <person name="Munos S."/>
            <person name="Vincourt P."/>
            <person name="Rieseberg L.H."/>
            <person name="Langlade N.B."/>
        </authorList>
    </citation>
    <scope>NUCLEOTIDE SEQUENCE [LARGE SCALE GENOMIC DNA]</scope>
    <source>
        <strain evidence="4">cv. SF193</strain>
        <tissue evidence="2">Leaves</tissue>
    </source>
</reference>
<accession>A0A251SXM7</accession>
<dbReference type="PANTHER" id="PTHR31672">
    <property type="entry name" value="BNACNNG10540D PROTEIN"/>
    <property type="match status" value="1"/>
</dbReference>
<dbReference type="OMA" id="HCKLEEN"/>
<dbReference type="Gramene" id="mRNA:HanXRQr2_Chr13g0608741">
    <property type="protein sequence ID" value="CDS:HanXRQr2_Chr13g0608741.1"/>
    <property type="gene ID" value="HanXRQr2_Chr13g0608741"/>
</dbReference>
<keyword evidence="4" id="KW-1185">Reference proteome</keyword>
<dbReference type="PROSITE" id="PS50181">
    <property type="entry name" value="FBOX"/>
    <property type="match status" value="1"/>
</dbReference>
<evidence type="ECO:0000313" key="4">
    <source>
        <dbReference type="Proteomes" id="UP000215914"/>
    </source>
</evidence>
<dbReference type="InterPro" id="IPR001810">
    <property type="entry name" value="F-box_dom"/>
</dbReference>
<dbReference type="InParanoid" id="A0A251SXM7"/>
<gene>
    <name evidence="3" type="ORF">HannXRQ_Chr13g0419531</name>
    <name evidence="2" type="ORF">HanXRQr2_Chr13g0608741</name>
</gene>
<dbReference type="Proteomes" id="UP000215914">
    <property type="component" value="Chromosome 13"/>
</dbReference>
<dbReference type="Gene3D" id="1.20.1280.50">
    <property type="match status" value="1"/>
</dbReference>
<proteinExistence type="predicted"/>
<feature type="domain" description="F-box" evidence="1">
    <location>
        <begin position="1"/>
        <end position="47"/>
    </location>
</feature>
<reference evidence="3" key="2">
    <citation type="submission" date="2017-02" db="EMBL/GenBank/DDBJ databases">
        <title>Sunflower complete genome.</title>
        <authorList>
            <person name="Langlade N."/>
            <person name="Munos S."/>
        </authorList>
    </citation>
    <scope>NUCLEOTIDE SEQUENCE [LARGE SCALE GENOMIC DNA]</scope>
    <source>
        <tissue evidence="3">Leaves</tissue>
    </source>
</reference>